<dbReference type="InterPro" id="IPR003660">
    <property type="entry name" value="HAMP_dom"/>
</dbReference>
<dbReference type="InterPro" id="IPR024478">
    <property type="entry name" value="HlyB_4HB_MCP"/>
</dbReference>
<feature type="transmembrane region" description="Helical" evidence="8">
    <location>
        <begin position="192"/>
        <end position="216"/>
    </location>
</feature>
<evidence type="ECO:0000256" key="7">
    <source>
        <dbReference type="SAM" id="Coils"/>
    </source>
</evidence>
<evidence type="ECO:0000313" key="12">
    <source>
        <dbReference type="Proteomes" id="UP000233440"/>
    </source>
</evidence>
<feature type="domain" description="Methyl-accepting transducer" evidence="9">
    <location>
        <begin position="284"/>
        <end position="520"/>
    </location>
</feature>
<dbReference type="OrthoDB" id="358716at2"/>
<gene>
    <name evidence="11" type="ORF">CWO92_12870</name>
</gene>
<keyword evidence="3 8" id="KW-0472">Membrane</keyword>
<dbReference type="PANTHER" id="PTHR32089:SF112">
    <property type="entry name" value="LYSOZYME-LIKE PROTEIN-RELATED"/>
    <property type="match status" value="1"/>
</dbReference>
<dbReference type="RefSeq" id="WP_101354622.1">
    <property type="nucleotide sequence ID" value="NZ_PIQO01000009.1"/>
</dbReference>
<dbReference type="Pfam" id="PF00672">
    <property type="entry name" value="HAMP"/>
    <property type="match status" value="1"/>
</dbReference>
<dbReference type="PRINTS" id="PR00260">
    <property type="entry name" value="CHEMTRNSDUCR"/>
</dbReference>
<protein>
    <submittedName>
        <fullName evidence="11">Methyl-accepting chemotaxis protein</fullName>
    </submittedName>
</protein>
<dbReference type="GO" id="GO:0005886">
    <property type="term" value="C:plasma membrane"/>
    <property type="evidence" value="ECO:0007669"/>
    <property type="project" value="UniProtKB-SubCell"/>
</dbReference>
<evidence type="ECO:0000256" key="2">
    <source>
        <dbReference type="ARBA" id="ARBA00022475"/>
    </source>
</evidence>
<keyword evidence="4 6" id="KW-0807">Transducer</keyword>
<dbReference type="Gene3D" id="1.10.287.950">
    <property type="entry name" value="Methyl-accepting chemotaxis protein"/>
    <property type="match status" value="1"/>
</dbReference>
<comment type="similarity">
    <text evidence="5">Belongs to the methyl-accepting chemotaxis (MCP) protein family.</text>
</comment>
<feature type="domain" description="HAMP" evidence="10">
    <location>
        <begin position="213"/>
        <end position="265"/>
    </location>
</feature>
<dbReference type="EMBL" id="PIQO01000009">
    <property type="protein sequence ID" value="PKR84598.1"/>
    <property type="molecule type" value="Genomic_DNA"/>
</dbReference>
<dbReference type="Pfam" id="PF12729">
    <property type="entry name" value="4HB_MCP_1"/>
    <property type="match status" value="1"/>
</dbReference>
<keyword evidence="7" id="KW-0175">Coiled coil</keyword>
<comment type="caution">
    <text evidence="11">The sequence shown here is derived from an EMBL/GenBank/DDBJ whole genome shotgun (WGS) entry which is preliminary data.</text>
</comment>
<evidence type="ECO:0000256" key="8">
    <source>
        <dbReference type="SAM" id="Phobius"/>
    </source>
</evidence>
<sequence>MQLLRNIRISRKIFIFILIEVCSLVVVGWCGLYYISDMAEKSDSLYQNRLVPNQMLGEVSQFNTAINSDILQLMLTTDDQQNENLTQSIGIVQKQTEESINKLSHAHLSAKELQKLQEYQKKIPELNQAREEVIQLAIENKNAEAYQLYTNKVLPIGTYVNSLLSDLQKINDDLAKQSKNENKQSMKAASSITFIIIIVALAISIILGVLITRLIVKPTKEMMKLLSEAENGNLTVKGSYKSKDEMGMLMSSFNNMVEGLRKTMETVQDASQQLAATSEELTANAEQTTEATEHVASAIEEVASASEESMVKLERNSLSLSEIKDGITNISQNTENISELSNETSKKAKEGGRSIEENLTQMKYINESVQKSNNVIRSLSSRSLEIEKILEVINDISEQTNLLALNAAIEAARAGEHGKGFAVVADEVRKLAEQSQSSTKLIADLINSTKIDINQSIQFMDEVKNNAENGMKVTVETSVKFKEIISGTQNITPRIEEMTAAIQQISASIEEVSHTAKEVVHNSQENASNSEEVAASTEEQLASMEEINSSSKMLANMAEELKEIVNKFTL</sequence>
<feature type="coiled-coil region" evidence="7">
    <location>
        <begin position="109"/>
        <end position="184"/>
    </location>
</feature>
<organism evidence="11 12">
    <name type="scientific">Heyndrickxia camelliae</name>
    <dbReference type="NCBI Taxonomy" id="1707093"/>
    <lineage>
        <taxon>Bacteria</taxon>
        <taxon>Bacillati</taxon>
        <taxon>Bacillota</taxon>
        <taxon>Bacilli</taxon>
        <taxon>Bacillales</taxon>
        <taxon>Bacillaceae</taxon>
        <taxon>Heyndrickxia</taxon>
    </lineage>
</organism>
<dbReference type="SMART" id="SM00304">
    <property type="entry name" value="HAMP"/>
    <property type="match status" value="1"/>
</dbReference>
<evidence type="ECO:0000256" key="3">
    <source>
        <dbReference type="ARBA" id="ARBA00023136"/>
    </source>
</evidence>
<dbReference type="InterPro" id="IPR004089">
    <property type="entry name" value="MCPsignal_dom"/>
</dbReference>
<dbReference type="SUPFAM" id="SSF58104">
    <property type="entry name" value="Methyl-accepting chemotaxis protein (MCP) signaling domain"/>
    <property type="match status" value="1"/>
</dbReference>
<comment type="subcellular location">
    <subcellularLocation>
        <location evidence="1">Cell membrane</location>
    </subcellularLocation>
</comment>
<keyword evidence="8" id="KW-1133">Transmembrane helix</keyword>
<dbReference type="GO" id="GO:0004888">
    <property type="term" value="F:transmembrane signaling receptor activity"/>
    <property type="evidence" value="ECO:0007669"/>
    <property type="project" value="InterPro"/>
</dbReference>
<evidence type="ECO:0000259" key="10">
    <source>
        <dbReference type="PROSITE" id="PS50885"/>
    </source>
</evidence>
<dbReference type="CDD" id="cd11386">
    <property type="entry name" value="MCP_signal"/>
    <property type="match status" value="1"/>
</dbReference>
<feature type="transmembrane region" description="Helical" evidence="8">
    <location>
        <begin position="12"/>
        <end position="35"/>
    </location>
</feature>
<dbReference type="PROSITE" id="PS50111">
    <property type="entry name" value="CHEMOTAXIS_TRANSDUC_2"/>
    <property type="match status" value="1"/>
</dbReference>
<name>A0A2N3LIZ5_9BACI</name>
<dbReference type="Gene3D" id="6.10.340.10">
    <property type="match status" value="1"/>
</dbReference>
<keyword evidence="8" id="KW-0812">Transmembrane</keyword>
<accession>A0A2N3LIZ5</accession>
<dbReference type="GO" id="GO:0006935">
    <property type="term" value="P:chemotaxis"/>
    <property type="evidence" value="ECO:0007669"/>
    <property type="project" value="InterPro"/>
</dbReference>
<evidence type="ECO:0000256" key="5">
    <source>
        <dbReference type="ARBA" id="ARBA00029447"/>
    </source>
</evidence>
<keyword evidence="12" id="KW-1185">Reference proteome</keyword>
<dbReference type="Proteomes" id="UP000233440">
    <property type="component" value="Unassembled WGS sequence"/>
</dbReference>
<evidence type="ECO:0000256" key="1">
    <source>
        <dbReference type="ARBA" id="ARBA00004236"/>
    </source>
</evidence>
<dbReference type="GO" id="GO:0007165">
    <property type="term" value="P:signal transduction"/>
    <property type="evidence" value="ECO:0007669"/>
    <property type="project" value="UniProtKB-KW"/>
</dbReference>
<evidence type="ECO:0000313" key="11">
    <source>
        <dbReference type="EMBL" id="PKR84598.1"/>
    </source>
</evidence>
<dbReference type="InterPro" id="IPR004090">
    <property type="entry name" value="Chemotax_Me-accpt_rcpt"/>
</dbReference>
<dbReference type="SMART" id="SM00283">
    <property type="entry name" value="MA"/>
    <property type="match status" value="1"/>
</dbReference>
<reference evidence="11 12" key="1">
    <citation type="submission" date="2017-11" db="EMBL/GenBank/DDBJ databases">
        <title>Bacillus camelliae sp. nov., isolated from pu'er tea.</title>
        <authorList>
            <person name="Niu L."/>
        </authorList>
    </citation>
    <scope>NUCLEOTIDE SEQUENCE [LARGE SCALE GENOMIC DNA]</scope>
    <source>
        <strain evidence="11 12">7578-1</strain>
    </source>
</reference>
<proteinExistence type="inferred from homology"/>
<dbReference type="CDD" id="cd06225">
    <property type="entry name" value="HAMP"/>
    <property type="match status" value="1"/>
</dbReference>
<dbReference type="PROSITE" id="PS50885">
    <property type="entry name" value="HAMP"/>
    <property type="match status" value="1"/>
</dbReference>
<evidence type="ECO:0000256" key="4">
    <source>
        <dbReference type="ARBA" id="ARBA00023224"/>
    </source>
</evidence>
<keyword evidence="2" id="KW-1003">Cell membrane</keyword>
<dbReference type="Pfam" id="PF00015">
    <property type="entry name" value="MCPsignal"/>
    <property type="match status" value="1"/>
</dbReference>
<evidence type="ECO:0000259" key="9">
    <source>
        <dbReference type="PROSITE" id="PS50111"/>
    </source>
</evidence>
<dbReference type="PANTHER" id="PTHR32089">
    <property type="entry name" value="METHYL-ACCEPTING CHEMOTAXIS PROTEIN MCPB"/>
    <property type="match status" value="1"/>
</dbReference>
<evidence type="ECO:0000256" key="6">
    <source>
        <dbReference type="PROSITE-ProRule" id="PRU00284"/>
    </source>
</evidence>
<dbReference type="AlphaFoldDB" id="A0A2N3LIZ5"/>